<sequence length="60" mass="6782">MSQYCLYVPPIGAFSSQQTICNGKSFTFQTRSLAFPAQYLATFIHPHFSLPLHFIPFVAL</sequence>
<dbReference type="Proteomes" id="UP000197619">
    <property type="component" value="Unassembled WGS sequence"/>
</dbReference>
<proteinExistence type="predicted"/>
<comment type="caution">
    <text evidence="1">The sequence shown here is derived from an EMBL/GenBank/DDBJ whole genome shotgun (WGS) entry which is preliminary data.</text>
</comment>
<dbReference type="AlphaFoldDB" id="A0A218UE74"/>
<organism evidence="1 2">
    <name type="scientific">Lonchura striata</name>
    <name type="common">white-rumped munia</name>
    <dbReference type="NCBI Taxonomy" id="40157"/>
    <lineage>
        <taxon>Eukaryota</taxon>
        <taxon>Metazoa</taxon>
        <taxon>Chordata</taxon>
        <taxon>Craniata</taxon>
        <taxon>Vertebrata</taxon>
        <taxon>Euteleostomi</taxon>
        <taxon>Archelosauria</taxon>
        <taxon>Archosauria</taxon>
        <taxon>Dinosauria</taxon>
        <taxon>Saurischia</taxon>
        <taxon>Theropoda</taxon>
        <taxon>Coelurosauria</taxon>
        <taxon>Aves</taxon>
        <taxon>Neognathae</taxon>
        <taxon>Neoaves</taxon>
        <taxon>Telluraves</taxon>
        <taxon>Australaves</taxon>
        <taxon>Passeriformes</taxon>
        <taxon>Passeroidea</taxon>
        <taxon>Estrildidae</taxon>
        <taxon>Estrildinae</taxon>
        <taxon>Lonchura</taxon>
    </lineage>
</organism>
<keyword evidence="2" id="KW-1185">Reference proteome</keyword>
<evidence type="ECO:0000313" key="2">
    <source>
        <dbReference type="Proteomes" id="UP000197619"/>
    </source>
</evidence>
<name>A0A218UE74_9PASE</name>
<evidence type="ECO:0000313" key="1">
    <source>
        <dbReference type="EMBL" id="OWK51966.1"/>
    </source>
</evidence>
<protein>
    <submittedName>
        <fullName evidence="1">Uncharacterized protein</fullName>
    </submittedName>
</protein>
<gene>
    <name evidence="1" type="ORF">RLOC_00002389</name>
</gene>
<reference evidence="1 2" key="1">
    <citation type="submission" date="2017-05" db="EMBL/GenBank/DDBJ databases">
        <title>Genome of assembly of the Bengalese finch, Lonchura striata domestica.</title>
        <authorList>
            <person name="Colquitt B.M."/>
            <person name="Brainard M.S."/>
        </authorList>
    </citation>
    <scope>NUCLEOTIDE SEQUENCE [LARGE SCALE GENOMIC DNA]</scope>
    <source>
        <strain evidence="1">White83orange57</strain>
    </source>
</reference>
<accession>A0A218UE74</accession>
<dbReference type="EMBL" id="MUZQ01000383">
    <property type="protein sequence ID" value="OWK51966.1"/>
    <property type="molecule type" value="Genomic_DNA"/>
</dbReference>